<proteinExistence type="predicted"/>
<accession>A0A2S6G996</accession>
<evidence type="ECO:0000313" key="5">
    <source>
        <dbReference type="Proteomes" id="UP000239648"/>
    </source>
</evidence>
<reference evidence="3 4" key="2">
    <citation type="submission" date="2018-02" db="EMBL/GenBank/DDBJ databases">
        <title>Subsurface microbial communities from deep shales in Ohio and West Virginia, USA.</title>
        <authorList>
            <person name="Wrighton K."/>
        </authorList>
    </citation>
    <scope>NUCLEOTIDE SEQUENCE [LARGE SCALE GENOMIC DNA]</scope>
    <source>
        <strain evidence="3 4">UTICA-S1B9</strain>
    </source>
</reference>
<name>A0A2S6G996_9GAMM</name>
<dbReference type="Proteomes" id="UP000239446">
    <property type="component" value="Unassembled WGS sequence"/>
</dbReference>
<feature type="domain" description="YhdP central" evidence="1">
    <location>
        <begin position="854"/>
        <end position="1208"/>
    </location>
</feature>
<dbReference type="EMBL" id="PTIT01000003">
    <property type="protein sequence ID" value="PPK52975.1"/>
    <property type="molecule type" value="Genomic_DNA"/>
</dbReference>
<dbReference type="RefSeq" id="WP_104415057.1">
    <property type="nucleotide sequence ID" value="NZ_PTIT01000003.1"/>
</dbReference>
<evidence type="ECO:0000313" key="3">
    <source>
        <dbReference type="EMBL" id="PPK55852.1"/>
    </source>
</evidence>
<evidence type="ECO:0000259" key="1">
    <source>
        <dbReference type="Pfam" id="PF13116"/>
    </source>
</evidence>
<dbReference type="Proteomes" id="UP000239648">
    <property type="component" value="Unassembled WGS sequence"/>
</dbReference>
<keyword evidence="5" id="KW-1185">Reference proteome</keyword>
<dbReference type="Pfam" id="PF13116">
    <property type="entry name" value="YhdP"/>
    <property type="match status" value="2"/>
</dbReference>
<dbReference type="InterPro" id="IPR011836">
    <property type="entry name" value="YhdP"/>
</dbReference>
<dbReference type="AlphaFoldDB" id="A0A2S6G996"/>
<dbReference type="PANTHER" id="PTHR38690">
    <property type="entry name" value="PROTEASE-RELATED"/>
    <property type="match status" value="1"/>
</dbReference>
<dbReference type="EMBL" id="PTIU01000003">
    <property type="protein sequence ID" value="PPK55852.1"/>
    <property type="molecule type" value="Genomic_DNA"/>
</dbReference>
<gene>
    <name evidence="3" type="ORF">B0H24_100349</name>
    <name evidence="2" type="ORF">BY455_10349</name>
</gene>
<sequence length="1217" mass="132854">MSRLLSRLASLVWWSILVVLVLLALYAAIGRQLTANINTYKDDLAAVISEQTGLDIQIGRLSSRWNWLDPSLIASNLVVRTPDNNLLDGNLEYLRLRLNFWSSLRRGRLVFEDLEADGLALKVIKPQSLPLEEAAEELEPILTATDKSNWLALAGQWLSDPQARVTRVNLSVGHQPDNLRHFYLPQLDLVYHQGLFQAAGRAMQSGTSNQLASFALVGQHFFRGDFTGQLYVDVASGRLFDDLIADLSWRDIRVEGIDLGGQAWLTFDQGQLAEIQGSVSTPYLQLGAAQQSLAPLENIQARFGWRPDDALVLSQLQWQWQESSVEPFSVRLQHQGNGLALAADELPLDPVLGLLQALPLLPTQATEALENYRPSGYLDDFFLLLPEQLAEFRLSAHVRDGGVRAWHGAPGASGVEGQLQLDANGGFIQLDNQQPVTVGFPELFAGAWTIQTLSGRVSWALNGPITRVYADDLKARYEQDTHFTGAFDLRLDREGEDNLGLRVGVENADASRIGEFVPVHLVNEGLYRWLTEAINGGRITAGAYYGHGRIDRNAPRGSFTSSMWYEFEQGDVRYDPAWPPVTDAAGRVEVHNNQALITLNNGVSGGLDAAGAVARLHPGDAAAAPWLQVNVSPQVTGGDVSWWLTNTPLGDWSGELLRSAGYAGNFRLDLGLELPMTESPQPVVQARVQTDNGQFSLPEAGVSWQNVRGDLTYHTENGFSGGAVRADFFDQPVAVHLTTTNNQKALRIRQTGRLPMPEFLQQMGLPKGTSLGLAGTLDYEAKLMIDGAEAPTVALTSDLAGLSVDWPSPLAKPASAATPMTARIDPFAQEGINVSGQWQDRLEFELQWKDSGFDLVFPWLMLGGHKLDQITINALDMGNHWVVHTDSERAAGRFVLPLDGGLVEADLQTLRLDREGQATAASDTEFLTLEEQLEAFRALEMGEWPDVNVTIGRLVLGSEEAGSWDFKLRPQPGKLDVQQVVGQLGSLRLEGDLLWSIVNGQETSRFQGALTGGSLRDLEALSGGSIPLNNKETNVELDLSWPGSPDDIKASRLNGHIRGRLDDGVILQESGSAQLFRVFNLLNTDTLWRRLKLDFSDLYEAGVAFDAISGKARIVDGMVTLDPELQLAGPSGAFKLSGTTDIAQETLDMRLVVVLPVTQNLPLAAVLLGAGAPIGGALFVLDKLLGDPLSRLTSATYDVTGSWSDPQVDLRGVFDTE</sequence>
<dbReference type="PANTHER" id="PTHR38690:SF1">
    <property type="entry name" value="PROTEASE"/>
    <property type="match status" value="1"/>
</dbReference>
<comment type="caution">
    <text evidence="3">The sequence shown here is derived from an EMBL/GenBank/DDBJ whole genome shotgun (WGS) entry which is preliminary data.</text>
</comment>
<evidence type="ECO:0000313" key="4">
    <source>
        <dbReference type="Proteomes" id="UP000239446"/>
    </source>
</evidence>
<organism evidence="3 4">
    <name type="scientific">Marinobacter persicus</name>
    <dbReference type="NCBI Taxonomy" id="930118"/>
    <lineage>
        <taxon>Bacteria</taxon>
        <taxon>Pseudomonadati</taxon>
        <taxon>Pseudomonadota</taxon>
        <taxon>Gammaproteobacteria</taxon>
        <taxon>Pseudomonadales</taxon>
        <taxon>Marinobacteraceae</taxon>
        <taxon>Marinobacter</taxon>
    </lineage>
</organism>
<dbReference type="OrthoDB" id="9762238at2"/>
<reference evidence="2 5" key="1">
    <citation type="submission" date="2018-02" db="EMBL/GenBank/DDBJ databases">
        <title>Deep subsurface shale carbon reservoir microbial communities from Ohio and West Virginia, USA.</title>
        <authorList>
            <person name="Wrighton K."/>
        </authorList>
    </citation>
    <scope>NUCLEOTIDE SEQUENCE [LARGE SCALE GENOMIC DNA]</scope>
    <source>
        <strain evidence="2 5">UTICA-S1B6</strain>
    </source>
</reference>
<feature type="domain" description="YhdP central" evidence="1">
    <location>
        <begin position="1"/>
        <end position="852"/>
    </location>
</feature>
<evidence type="ECO:0000313" key="2">
    <source>
        <dbReference type="EMBL" id="PPK52975.1"/>
    </source>
</evidence>
<dbReference type="InterPro" id="IPR025263">
    <property type="entry name" value="YhdP_central"/>
</dbReference>
<protein>
    <submittedName>
        <fullName evidence="3">Uncharacterized protein YhdP</fullName>
    </submittedName>
</protein>